<evidence type="ECO:0000259" key="2">
    <source>
        <dbReference type="SMART" id="SM00062"/>
    </source>
</evidence>
<organism evidence="3 4">
    <name type="scientific">Mariniplasma anaerobium</name>
    <dbReference type="NCBI Taxonomy" id="2735436"/>
    <lineage>
        <taxon>Bacteria</taxon>
        <taxon>Bacillati</taxon>
        <taxon>Mycoplasmatota</taxon>
        <taxon>Mollicutes</taxon>
        <taxon>Acholeplasmatales</taxon>
        <taxon>Acholeplasmataceae</taxon>
        <taxon>Mariniplasma</taxon>
    </lineage>
</organism>
<dbReference type="SMART" id="SM00062">
    <property type="entry name" value="PBPb"/>
    <property type="match status" value="1"/>
</dbReference>
<proteinExistence type="predicted"/>
<dbReference type="KEGG" id="manr:MPAN_013220"/>
<keyword evidence="1" id="KW-0732">Signal</keyword>
<dbReference type="InterPro" id="IPR001638">
    <property type="entry name" value="Solute-binding_3/MltF_N"/>
</dbReference>
<evidence type="ECO:0000313" key="4">
    <source>
        <dbReference type="Proteomes" id="UP000620133"/>
    </source>
</evidence>
<protein>
    <submittedName>
        <fullName evidence="3">Amino acid ABC transporter</fullName>
    </submittedName>
</protein>
<dbReference type="SUPFAM" id="SSF53850">
    <property type="entry name" value="Periplasmic binding protein-like II"/>
    <property type="match status" value="1"/>
</dbReference>
<reference evidence="3" key="1">
    <citation type="submission" date="2021-01" db="EMBL/GenBank/DDBJ databases">
        <title>Draft genome sequence of Acholeplasmataceae bacterium strain Mahy22.</title>
        <authorList>
            <person name="Watanabe M."/>
            <person name="Kojima H."/>
            <person name="Fukui M."/>
        </authorList>
    </citation>
    <scope>NUCLEOTIDE SEQUENCE</scope>
    <source>
        <strain evidence="3">Mahy22</strain>
    </source>
</reference>
<sequence length="269" mass="29934">MKKFLLVLSIGFILILANGCSNSSNVFEFILDESYDDFVTMATSADYPPYENIVQGDDGKNTVVGVDIEIAKAIANRLNKNLRVVHKGFDFLVEDVRSGKIDFIIAGITPTPSRKEIIDFSKSYYTEESILQVVLVHKDNVDLYQSIEDLNQTTVRVGAQTGSIQQEFAEIFTPNATAKIIQDLKELLNNLDNKQIDALFTEDEVATTQMNSGYEDFVKIYLDSLEGYEGNAVGVQKGNTELLNTINEVIDDLLADGSITTWLDEFSLS</sequence>
<evidence type="ECO:0000313" key="3">
    <source>
        <dbReference type="EMBL" id="BCR36429.1"/>
    </source>
</evidence>
<accession>A0A7U9TH41</accession>
<gene>
    <name evidence="3" type="ORF">MPAN_013220</name>
</gene>
<dbReference type="EMBL" id="AP024412">
    <property type="protein sequence ID" value="BCR36429.1"/>
    <property type="molecule type" value="Genomic_DNA"/>
</dbReference>
<dbReference type="PANTHER" id="PTHR35936:SF17">
    <property type="entry name" value="ARGININE-BINDING EXTRACELLULAR PROTEIN ARTP"/>
    <property type="match status" value="1"/>
</dbReference>
<feature type="domain" description="Solute-binding protein family 3/N-terminal" evidence="2">
    <location>
        <begin position="38"/>
        <end position="266"/>
    </location>
</feature>
<dbReference type="Proteomes" id="UP000620133">
    <property type="component" value="Chromosome"/>
</dbReference>
<dbReference type="Pfam" id="PF00497">
    <property type="entry name" value="SBP_bac_3"/>
    <property type="match status" value="1"/>
</dbReference>
<keyword evidence="4" id="KW-1185">Reference proteome</keyword>
<name>A0A7U9TH41_9MOLU</name>
<dbReference type="AlphaFoldDB" id="A0A7U9TH41"/>
<dbReference type="Gene3D" id="3.40.190.10">
    <property type="entry name" value="Periplasmic binding protein-like II"/>
    <property type="match status" value="2"/>
</dbReference>
<evidence type="ECO:0000256" key="1">
    <source>
        <dbReference type="SAM" id="SignalP"/>
    </source>
</evidence>
<feature type="chain" id="PRO_5035238867" evidence="1">
    <location>
        <begin position="24"/>
        <end position="269"/>
    </location>
</feature>
<dbReference type="PANTHER" id="PTHR35936">
    <property type="entry name" value="MEMBRANE-BOUND LYTIC MUREIN TRANSGLYCOSYLASE F"/>
    <property type="match status" value="1"/>
</dbReference>
<feature type="signal peptide" evidence="1">
    <location>
        <begin position="1"/>
        <end position="23"/>
    </location>
</feature>
<dbReference type="RefSeq" id="WP_176238762.1">
    <property type="nucleotide sequence ID" value="NZ_AP024412.1"/>
</dbReference>